<evidence type="ECO:0000313" key="3">
    <source>
        <dbReference type="EMBL" id="CAD7196572.1"/>
    </source>
</evidence>
<organism evidence="3">
    <name type="scientific">Timema douglasi</name>
    <name type="common">Walking stick</name>
    <dbReference type="NCBI Taxonomy" id="61478"/>
    <lineage>
        <taxon>Eukaryota</taxon>
        <taxon>Metazoa</taxon>
        <taxon>Ecdysozoa</taxon>
        <taxon>Arthropoda</taxon>
        <taxon>Hexapoda</taxon>
        <taxon>Insecta</taxon>
        <taxon>Pterygota</taxon>
        <taxon>Neoptera</taxon>
        <taxon>Polyneoptera</taxon>
        <taxon>Phasmatodea</taxon>
        <taxon>Timematodea</taxon>
        <taxon>Timematoidea</taxon>
        <taxon>Timematidae</taxon>
        <taxon>Timema</taxon>
    </lineage>
</organism>
<feature type="region of interest" description="Disordered" evidence="1">
    <location>
        <begin position="755"/>
        <end position="774"/>
    </location>
</feature>
<dbReference type="Pfam" id="PF14529">
    <property type="entry name" value="Exo_endo_phos_2"/>
    <property type="match status" value="1"/>
</dbReference>
<dbReference type="Gene3D" id="3.60.10.10">
    <property type="entry name" value="Endonuclease/exonuclease/phosphatase"/>
    <property type="match status" value="1"/>
</dbReference>
<feature type="region of interest" description="Disordered" evidence="1">
    <location>
        <begin position="164"/>
        <end position="199"/>
    </location>
</feature>
<dbReference type="GO" id="GO:0003824">
    <property type="term" value="F:catalytic activity"/>
    <property type="evidence" value="ECO:0007669"/>
    <property type="project" value="InterPro"/>
</dbReference>
<sequence>MAKRSLVTRAFSKMSGLSSDDTTGEEKMLLLAAVLKDEENLGSGGSVMSASFESVSTASLLSVPVDFISVIFSGIFIQLGNLPPHLSWIRYTSTFYFGIEAISILQWEQILHIQCPDDPEIPCISSGIGTARVVRIAGLPPKVTSTPDLTPLLYISVAGCEAIPRSRSPSSRTPLNSQIPPTLHREGHSSPSTLSTSLPFSGLREMTAATLTSKSLRAKMTLAHMELSTNGQGTFTLASKLSRKRKFKAEQKHSKKSITTSNQFHALKRAENENEVTMIDDTQSTKTDEQVETTKLRLPPIKTRGSQHYMKITKYAKELGNNTNVYFLKDGLKIHTTTKQNFDLMQHLLKDLKQKYHTTPNRQASSRGRQADTPKLAHGGLQQELVGLGYPVTHVRQFTTKTPETNSTQTLNLTSLPSTKLYNATNARDSATHVTTAKTTQAMSNACQRMTLRTAKKRQPTPVRCVNCRGDHSANYSKCTLYRKLLDEKLQQHTAKQEALTQQRRIPTPPRATGREIPTLPQRPKTMVETRQSKPTSTIRQYSQITAVKVNTKRESILFATIYKPLQGTLQTQDLDELTQMGKIVLAGDLNCKHTNWNSRTMTANGRTINEHADNNDYLVIAPNEPTFYPSNYLQQPNIINVVLTDMGITPEDLTVLHELYSNHNPIFCEIRISTDIEIKGLTNNKITCNRDTFKTTLEDTLPEVHHIQDTEEAEATSTTPPVGSVPITVPPMFQWAAHPHRNRLHTAPLRHTAKGMGVTTGNRRTGDHLDRPPRACALQMDSLSQPNI</sequence>
<dbReference type="AlphaFoldDB" id="A0A7R8VF08"/>
<evidence type="ECO:0000256" key="1">
    <source>
        <dbReference type="SAM" id="MobiDB-lite"/>
    </source>
</evidence>
<dbReference type="InterPro" id="IPR005135">
    <property type="entry name" value="Endo/exonuclease/phosphatase"/>
</dbReference>
<proteinExistence type="predicted"/>
<feature type="compositionally biased region" description="Low complexity" evidence="1">
    <location>
        <begin position="189"/>
        <end position="199"/>
    </location>
</feature>
<dbReference type="PANTHER" id="PTHR33273:SF2">
    <property type="entry name" value="ENDONUCLEASE_EXONUCLEASE_PHOSPHATASE DOMAIN-CONTAINING PROTEIN"/>
    <property type="match status" value="1"/>
</dbReference>
<evidence type="ECO:0000259" key="2">
    <source>
        <dbReference type="Pfam" id="PF14529"/>
    </source>
</evidence>
<gene>
    <name evidence="3" type="ORF">TDIB3V08_LOCUS2913</name>
</gene>
<feature type="domain" description="Endonuclease/exonuclease/phosphatase" evidence="2">
    <location>
        <begin position="560"/>
        <end position="668"/>
    </location>
</feature>
<accession>A0A7R8VF08</accession>
<feature type="region of interest" description="Disordered" evidence="1">
    <location>
        <begin position="497"/>
        <end position="519"/>
    </location>
</feature>
<protein>
    <recommendedName>
        <fullName evidence="2">Endonuclease/exonuclease/phosphatase domain-containing protein</fullName>
    </recommendedName>
</protein>
<name>A0A7R8VF08_TIMDO</name>
<reference evidence="3" key="1">
    <citation type="submission" date="2020-11" db="EMBL/GenBank/DDBJ databases">
        <authorList>
            <person name="Tran Van P."/>
        </authorList>
    </citation>
    <scope>NUCLEOTIDE SEQUENCE</scope>
</reference>
<feature type="compositionally biased region" description="Low complexity" evidence="1">
    <location>
        <begin position="165"/>
        <end position="174"/>
    </location>
</feature>
<dbReference type="SUPFAM" id="SSF56219">
    <property type="entry name" value="DNase I-like"/>
    <property type="match status" value="1"/>
</dbReference>
<dbReference type="InterPro" id="IPR036691">
    <property type="entry name" value="Endo/exonu/phosph_ase_sf"/>
</dbReference>
<dbReference type="EMBL" id="OA565223">
    <property type="protein sequence ID" value="CAD7196572.1"/>
    <property type="molecule type" value="Genomic_DNA"/>
</dbReference>
<feature type="compositionally biased region" description="Basic and acidic residues" evidence="1">
    <location>
        <begin position="765"/>
        <end position="774"/>
    </location>
</feature>
<dbReference type="PANTHER" id="PTHR33273">
    <property type="entry name" value="DOMAIN-CONTAINING PROTEIN, PUTATIVE-RELATED"/>
    <property type="match status" value="1"/>
</dbReference>